<dbReference type="AlphaFoldDB" id="A0A397RVY1"/>
<comment type="caution">
    <text evidence="1">The sequence shown here is derived from an EMBL/GenBank/DDBJ whole genome shotgun (WGS) entry which is preliminary data.</text>
</comment>
<sequence length="51" mass="5538">MSTLLTLALSVIAVAVVYYLFTTLPDSKGLGKGKCSEKDYEIADKLAEKKN</sequence>
<evidence type="ECO:0000313" key="1">
    <source>
        <dbReference type="EMBL" id="RIA78500.1"/>
    </source>
</evidence>
<organism evidence="1 2">
    <name type="scientific">Anaeroplasma bactoclasticum</name>
    <dbReference type="NCBI Taxonomy" id="2088"/>
    <lineage>
        <taxon>Bacteria</taxon>
        <taxon>Bacillati</taxon>
        <taxon>Mycoplasmatota</taxon>
        <taxon>Mollicutes</taxon>
        <taxon>Anaeroplasmatales</taxon>
        <taxon>Anaeroplasmataceae</taxon>
        <taxon>Anaeroplasma</taxon>
    </lineage>
</organism>
<name>A0A397RVY1_9MOLU</name>
<reference evidence="1 2" key="1">
    <citation type="submission" date="2018-08" db="EMBL/GenBank/DDBJ databases">
        <title>Genomic Encyclopedia of Archaeal and Bacterial Type Strains, Phase II (KMG-II): from individual species to whole genera.</title>
        <authorList>
            <person name="Goeker M."/>
        </authorList>
    </citation>
    <scope>NUCLEOTIDE SEQUENCE [LARGE SCALE GENOMIC DNA]</scope>
    <source>
        <strain evidence="1 2">ATCC 27112</strain>
    </source>
</reference>
<dbReference type="RefSeq" id="WP_162849615.1">
    <property type="nucleotide sequence ID" value="NZ_QXEV01000001.1"/>
</dbReference>
<proteinExistence type="predicted"/>
<accession>A0A397RVY1</accession>
<keyword evidence="2" id="KW-1185">Reference proteome</keyword>
<evidence type="ECO:0000313" key="2">
    <source>
        <dbReference type="Proteomes" id="UP000266506"/>
    </source>
</evidence>
<dbReference type="Proteomes" id="UP000266506">
    <property type="component" value="Unassembled WGS sequence"/>
</dbReference>
<gene>
    <name evidence="1" type="ORF">EI71_00061</name>
</gene>
<dbReference type="InParanoid" id="A0A397RVY1"/>
<dbReference type="EMBL" id="QXEV01000001">
    <property type="protein sequence ID" value="RIA78500.1"/>
    <property type="molecule type" value="Genomic_DNA"/>
</dbReference>
<protein>
    <submittedName>
        <fullName evidence="1">Uncharacterized protein</fullName>
    </submittedName>
</protein>